<gene>
    <name evidence="1" type="ORF">BDN72DRAFT_906645</name>
</gene>
<dbReference type="EMBL" id="ML209310">
    <property type="protein sequence ID" value="TFK58538.1"/>
    <property type="molecule type" value="Genomic_DNA"/>
</dbReference>
<evidence type="ECO:0000313" key="2">
    <source>
        <dbReference type="Proteomes" id="UP000308600"/>
    </source>
</evidence>
<evidence type="ECO:0000313" key="1">
    <source>
        <dbReference type="EMBL" id="TFK58538.1"/>
    </source>
</evidence>
<keyword evidence="2" id="KW-1185">Reference proteome</keyword>
<reference evidence="1 2" key="1">
    <citation type="journal article" date="2019" name="Nat. Ecol. Evol.">
        <title>Megaphylogeny resolves global patterns of mushroom evolution.</title>
        <authorList>
            <person name="Varga T."/>
            <person name="Krizsan K."/>
            <person name="Foldi C."/>
            <person name="Dima B."/>
            <person name="Sanchez-Garcia M."/>
            <person name="Sanchez-Ramirez S."/>
            <person name="Szollosi G.J."/>
            <person name="Szarkandi J.G."/>
            <person name="Papp V."/>
            <person name="Albert L."/>
            <person name="Andreopoulos W."/>
            <person name="Angelini C."/>
            <person name="Antonin V."/>
            <person name="Barry K.W."/>
            <person name="Bougher N.L."/>
            <person name="Buchanan P."/>
            <person name="Buyck B."/>
            <person name="Bense V."/>
            <person name="Catcheside P."/>
            <person name="Chovatia M."/>
            <person name="Cooper J."/>
            <person name="Damon W."/>
            <person name="Desjardin D."/>
            <person name="Finy P."/>
            <person name="Geml J."/>
            <person name="Haridas S."/>
            <person name="Hughes K."/>
            <person name="Justo A."/>
            <person name="Karasinski D."/>
            <person name="Kautmanova I."/>
            <person name="Kiss B."/>
            <person name="Kocsube S."/>
            <person name="Kotiranta H."/>
            <person name="LaButti K.M."/>
            <person name="Lechner B.E."/>
            <person name="Liimatainen K."/>
            <person name="Lipzen A."/>
            <person name="Lukacs Z."/>
            <person name="Mihaltcheva S."/>
            <person name="Morgado L.N."/>
            <person name="Niskanen T."/>
            <person name="Noordeloos M.E."/>
            <person name="Ohm R.A."/>
            <person name="Ortiz-Santana B."/>
            <person name="Ovrebo C."/>
            <person name="Racz N."/>
            <person name="Riley R."/>
            <person name="Savchenko A."/>
            <person name="Shiryaev A."/>
            <person name="Soop K."/>
            <person name="Spirin V."/>
            <person name="Szebenyi C."/>
            <person name="Tomsovsky M."/>
            <person name="Tulloss R.E."/>
            <person name="Uehling J."/>
            <person name="Grigoriev I.V."/>
            <person name="Vagvolgyi C."/>
            <person name="Papp T."/>
            <person name="Martin F.M."/>
            <person name="Miettinen O."/>
            <person name="Hibbett D.S."/>
            <person name="Nagy L.G."/>
        </authorList>
    </citation>
    <scope>NUCLEOTIDE SEQUENCE [LARGE SCALE GENOMIC DNA]</scope>
    <source>
        <strain evidence="1 2">NL-1719</strain>
    </source>
</reference>
<organism evidence="1 2">
    <name type="scientific">Pluteus cervinus</name>
    <dbReference type="NCBI Taxonomy" id="181527"/>
    <lineage>
        <taxon>Eukaryota</taxon>
        <taxon>Fungi</taxon>
        <taxon>Dikarya</taxon>
        <taxon>Basidiomycota</taxon>
        <taxon>Agaricomycotina</taxon>
        <taxon>Agaricomycetes</taxon>
        <taxon>Agaricomycetidae</taxon>
        <taxon>Agaricales</taxon>
        <taxon>Pluteineae</taxon>
        <taxon>Pluteaceae</taxon>
        <taxon>Pluteus</taxon>
    </lineage>
</organism>
<sequence>MRGDLILNTYNDFIEQFKRNFGDPFAKENARLKWKALKQQENQSVGDYNRYFTEVTTLAEYDQMNNLTLGRYKESIKNEIYKTIMGWEQKGNTLWWMASSEKVELEKEDAERGRRNPAGPQQERVRGVQAKTPAPEEEGVVAAVQSGPCPSNADALKKAKEAYKKDPKSFLKWKELWEAHMMGNVGHAEIVIDGQTASCPRMSCVRPAEEKVTSQVRAETHTRSK</sequence>
<name>A0ACD2ZYA1_9AGAR</name>
<dbReference type="Proteomes" id="UP000308600">
    <property type="component" value="Unassembled WGS sequence"/>
</dbReference>
<proteinExistence type="predicted"/>
<accession>A0ACD2ZYA1</accession>
<protein>
    <submittedName>
        <fullName evidence="1">Uncharacterized protein</fullName>
    </submittedName>
</protein>